<evidence type="ECO:0000256" key="1">
    <source>
        <dbReference type="SAM" id="Phobius"/>
    </source>
</evidence>
<dbReference type="EMBL" id="BQFW01000009">
    <property type="protein sequence ID" value="GJJ74615.1"/>
    <property type="molecule type" value="Genomic_DNA"/>
</dbReference>
<dbReference type="AlphaFoldDB" id="A0A9P3HDM3"/>
<reference evidence="2" key="2">
    <citation type="journal article" date="2022" name="Microbiol. Resour. Announc.">
        <title>Whole-Genome Sequence of Entomortierella parvispora E1425, a Mucoromycotan Fungus Associated with Burkholderiaceae-Related Endosymbiotic Bacteria.</title>
        <authorList>
            <person name="Herlambang A."/>
            <person name="Guo Y."/>
            <person name="Takashima Y."/>
            <person name="Narisawa K."/>
            <person name="Ohta H."/>
            <person name="Nishizawa T."/>
        </authorList>
    </citation>
    <scope>NUCLEOTIDE SEQUENCE</scope>
    <source>
        <strain evidence="2">E1425</strain>
    </source>
</reference>
<evidence type="ECO:0000313" key="3">
    <source>
        <dbReference type="Proteomes" id="UP000827284"/>
    </source>
</evidence>
<protein>
    <submittedName>
        <fullName evidence="2">Uncharacterized protein</fullName>
    </submittedName>
</protein>
<keyword evidence="1" id="KW-1133">Transmembrane helix</keyword>
<feature type="transmembrane region" description="Helical" evidence="1">
    <location>
        <begin position="48"/>
        <end position="69"/>
    </location>
</feature>
<dbReference type="Proteomes" id="UP000827284">
    <property type="component" value="Unassembled WGS sequence"/>
</dbReference>
<comment type="caution">
    <text evidence="2">The sequence shown here is derived from an EMBL/GenBank/DDBJ whole genome shotgun (WGS) entry which is preliminary data.</text>
</comment>
<evidence type="ECO:0000313" key="2">
    <source>
        <dbReference type="EMBL" id="GJJ74615.1"/>
    </source>
</evidence>
<feature type="transmembrane region" description="Helical" evidence="1">
    <location>
        <begin position="20"/>
        <end position="41"/>
    </location>
</feature>
<feature type="transmembrane region" description="Helical" evidence="1">
    <location>
        <begin position="133"/>
        <end position="153"/>
    </location>
</feature>
<dbReference type="OrthoDB" id="2369779at2759"/>
<sequence length="194" mass="22012">MGLFNKFFGVIEPYTGAPVLAAIYAILGLVFMILSAGRWIMPHAESDLSIPWAVVCFLLLLTGVYGYWATTRGSTWHHRQFVSASWGFLLMFLCWAIVYIAVEDHHVEKVNDGCMAHNPSWGLKKCDDRRKTASLIATILVTIGMVLGFYLTLVVSKWVTAIEWAEHLEEERRLEEYRSGHTQEKFAIQAEEAV</sequence>
<name>A0A9P3HDM3_9FUNG</name>
<accession>A0A9P3HDM3</accession>
<keyword evidence="1" id="KW-0812">Transmembrane</keyword>
<reference evidence="2" key="1">
    <citation type="submission" date="2021-11" db="EMBL/GenBank/DDBJ databases">
        <authorList>
            <person name="Herlambang A."/>
            <person name="Guo Y."/>
            <person name="Takashima Y."/>
            <person name="Nishizawa T."/>
        </authorList>
    </citation>
    <scope>NUCLEOTIDE SEQUENCE</scope>
    <source>
        <strain evidence="2">E1425</strain>
    </source>
</reference>
<proteinExistence type="predicted"/>
<gene>
    <name evidence="2" type="ORF">EMPS_06973</name>
</gene>
<keyword evidence="3" id="KW-1185">Reference proteome</keyword>
<keyword evidence="1" id="KW-0472">Membrane</keyword>
<feature type="transmembrane region" description="Helical" evidence="1">
    <location>
        <begin position="81"/>
        <end position="102"/>
    </location>
</feature>
<organism evidence="2 3">
    <name type="scientific">Entomortierella parvispora</name>
    <dbReference type="NCBI Taxonomy" id="205924"/>
    <lineage>
        <taxon>Eukaryota</taxon>
        <taxon>Fungi</taxon>
        <taxon>Fungi incertae sedis</taxon>
        <taxon>Mucoromycota</taxon>
        <taxon>Mortierellomycotina</taxon>
        <taxon>Mortierellomycetes</taxon>
        <taxon>Mortierellales</taxon>
        <taxon>Mortierellaceae</taxon>
        <taxon>Entomortierella</taxon>
    </lineage>
</organism>